<protein>
    <submittedName>
        <fullName evidence="6">NADH-FMN oxidoreductase RutF, flavin reductase (DIM6/NTAB) family</fullName>
    </submittedName>
</protein>
<dbReference type="InterPro" id="IPR012349">
    <property type="entry name" value="Split_barrel_FMN-bd"/>
</dbReference>
<dbReference type="GO" id="GO:0016646">
    <property type="term" value="F:oxidoreductase activity, acting on the CH-NH group of donors, NAD or NADP as acceptor"/>
    <property type="evidence" value="ECO:0007669"/>
    <property type="project" value="UniProtKB-ARBA"/>
</dbReference>
<dbReference type="Pfam" id="PF01613">
    <property type="entry name" value="Flavin_Reduct"/>
    <property type="match status" value="1"/>
</dbReference>
<dbReference type="STRING" id="915471.SAMN05216201_10535"/>
<dbReference type="EMBL" id="FNZE01000005">
    <property type="protein sequence ID" value="SEJ14150.1"/>
    <property type="molecule type" value="Genomic_DNA"/>
</dbReference>
<feature type="domain" description="Flavin reductase like" evidence="5">
    <location>
        <begin position="33"/>
        <end position="188"/>
    </location>
</feature>
<dbReference type="AlphaFoldDB" id="A0A1H6WMZ5"/>
<comment type="cofactor">
    <cofactor evidence="1">
        <name>FMN</name>
        <dbReference type="ChEBI" id="CHEBI:58210"/>
    </cofactor>
</comment>
<sequence>MSSNAGSASPAQQSVSFDTSELGWADQYKLLSSTIIPRPIALVSTDGPLGPNAAPFSAFNYISIDPPMLMFSVGPNQGAKKGQEKDTLVNVRATGEFVVNVVDEANIEKMNLCVPEYAAGVNEIELAGFTTAPSVRIQPPRIVDVPVQFECKLVQILELGNSPYHVVIGEVVQVHCREDVIDERKHIDMARLNPIGRLIGPGMYSRITDNFQLLPPALPEQA</sequence>
<evidence type="ECO:0000313" key="7">
    <source>
        <dbReference type="Proteomes" id="UP000242930"/>
    </source>
</evidence>
<dbReference type="PANTHER" id="PTHR33798:SF5">
    <property type="entry name" value="FLAVIN REDUCTASE LIKE DOMAIN-CONTAINING PROTEIN"/>
    <property type="match status" value="1"/>
</dbReference>
<organism evidence="6 7">
    <name type="scientific">Pseudomonas linyingensis</name>
    <dbReference type="NCBI Taxonomy" id="915471"/>
    <lineage>
        <taxon>Bacteria</taxon>
        <taxon>Pseudomonadati</taxon>
        <taxon>Pseudomonadota</taxon>
        <taxon>Gammaproteobacteria</taxon>
        <taxon>Pseudomonadales</taxon>
        <taxon>Pseudomonadaceae</taxon>
        <taxon>Pseudomonas</taxon>
    </lineage>
</organism>
<keyword evidence="2" id="KW-0285">Flavoprotein</keyword>
<evidence type="ECO:0000256" key="3">
    <source>
        <dbReference type="ARBA" id="ARBA00022643"/>
    </source>
</evidence>
<accession>A0A1H6WMZ5</accession>
<dbReference type="Proteomes" id="UP000242930">
    <property type="component" value="Unassembled WGS sequence"/>
</dbReference>
<gene>
    <name evidence="6" type="ORF">SAMN05216201_10535</name>
</gene>
<keyword evidence="3" id="KW-0288">FMN</keyword>
<dbReference type="Gene3D" id="2.30.110.10">
    <property type="entry name" value="Electron Transport, Fmn-binding Protein, Chain A"/>
    <property type="match status" value="1"/>
</dbReference>
<dbReference type="PANTHER" id="PTHR33798">
    <property type="entry name" value="FLAVOPROTEIN OXYGENASE"/>
    <property type="match status" value="1"/>
</dbReference>
<dbReference type="RefSeq" id="WP_090309286.1">
    <property type="nucleotide sequence ID" value="NZ_FNZE01000005.1"/>
</dbReference>
<dbReference type="GO" id="GO:0010181">
    <property type="term" value="F:FMN binding"/>
    <property type="evidence" value="ECO:0007669"/>
    <property type="project" value="InterPro"/>
</dbReference>
<dbReference type="OrthoDB" id="9794638at2"/>
<proteinExistence type="inferred from homology"/>
<dbReference type="InterPro" id="IPR002563">
    <property type="entry name" value="Flavin_Rdtase-like_dom"/>
</dbReference>
<evidence type="ECO:0000313" key="6">
    <source>
        <dbReference type="EMBL" id="SEJ14150.1"/>
    </source>
</evidence>
<dbReference type="SMART" id="SM00903">
    <property type="entry name" value="Flavin_Reduct"/>
    <property type="match status" value="1"/>
</dbReference>
<dbReference type="SUPFAM" id="SSF50475">
    <property type="entry name" value="FMN-binding split barrel"/>
    <property type="match status" value="1"/>
</dbReference>
<reference evidence="7" key="1">
    <citation type="submission" date="2016-10" db="EMBL/GenBank/DDBJ databases">
        <authorList>
            <person name="Varghese N."/>
            <person name="Submissions S."/>
        </authorList>
    </citation>
    <scope>NUCLEOTIDE SEQUENCE [LARGE SCALE GENOMIC DNA]</scope>
    <source>
        <strain evidence="7">LMG 25967</strain>
    </source>
</reference>
<keyword evidence="7" id="KW-1185">Reference proteome</keyword>
<evidence type="ECO:0000256" key="2">
    <source>
        <dbReference type="ARBA" id="ARBA00022630"/>
    </source>
</evidence>
<name>A0A1H6WMZ5_9PSED</name>
<evidence type="ECO:0000259" key="5">
    <source>
        <dbReference type="SMART" id="SM00903"/>
    </source>
</evidence>
<evidence type="ECO:0000256" key="1">
    <source>
        <dbReference type="ARBA" id="ARBA00001917"/>
    </source>
</evidence>
<comment type="similarity">
    <text evidence="4">Belongs to the flavoredoxin family.</text>
</comment>
<evidence type="ECO:0000256" key="4">
    <source>
        <dbReference type="ARBA" id="ARBA00038054"/>
    </source>
</evidence>